<reference evidence="1" key="2">
    <citation type="submission" date="2023-02" db="EMBL/GenBank/DDBJ databases">
        <authorList>
            <consortium name="DOE Joint Genome Institute"/>
            <person name="Mondo S.J."/>
            <person name="Chang Y."/>
            <person name="Wang Y."/>
            <person name="Ahrendt S."/>
            <person name="Andreopoulos W."/>
            <person name="Barry K."/>
            <person name="Beard J."/>
            <person name="Benny G.L."/>
            <person name="Blankenship S."/>
            <person name="Bonito G."/>
            <person name="Cuomo C."/>
            <person name="Desiro A."/>
            <person name="Gervers K.A."/>
            <person name="Hundley H."/>
            <person name="Kuo A."/>
            <person name="LaButti K."/>
            <person name="Lang B.F."/>
            <person name="Lipzen A."/>
            <person name="O'Donnell K."/>
            <person name="Pangilinan J."/>
            <person name="Reynolds N."/>
            <person name="Sandor L."/>
            <person name="Smith M.W."/>
            <person name="Tsang A."/>
            <person name="Grigoriev I.V."/>
            <person name="Stajich J.E."/>
            <person name="Spatafora J.W."/>
        </authorList>
    </citation>
    <scope>NUCLEOTIDE SEQUENCE</scope>
    <source>
        <strain evidence="1">RSA 2281</strain>
    </source>
</reference>
<comment type="caution">
    <text evidence="1">The sequence shown here is derived from an EMBL/GenBank/DDBJ whole genome shotgun (WGS) entry which is preliminary data.</text>
</comment>
<sequence length="272" mass="31238">MQVSTLRHVVMKEKQFVFVVAVAISLSYFRKHLLSSKIGTYSFSSTRIYNEYATVWNDVDVVGVSGWKSTSRFLFDTEINHPQLVNEFDKEITQGATTVIHNMAYVTYNMLRLDSNDTVVIRARLPLVKDPCVKKIIKMIPCRTLLYTDSIHFIYQKHDHKKASIIHFHARDISFPDVVQNGIIVIFDIGCFIVGKKKKNHLNNPNRQNYFYPFKINATVYVLPITKFRKCFCAIRTERSPFSSFISSSMGSIECSAERKIVSPCGTTQLSK</sequence>
<gene>
    <name evidence="1" type="ORF">BDA99DRAFT_575384</name>
</gene>
<protein>
    <submittedName>
        <fullName evidence="1">Uncharacterized protein</fullName>
    </submittedName>
</protein>
<reference evidence="1" key="1">
    <citation type="journal article" date="2022" name="IScience">
        <title>Evolution of zygomycete secretomes and the origins of terrestrial fungal ecologies.</title>
        <authorList>
            <person name="Chang Y."/>
            <person name="Wang Y."/>
            <person name="Mondo S."/>
            <person name="Ahrendt S."/>
            <person name="Andreopoulos W."/>
            <person name="Barry K."/>
            <person name="Beard J."/>
            <person name="Benny G.L."/>
            <person name="Blankenship S."/>
            <person name="Bonito G."/>
            <person name="Cuomo C."/>
            <person name="Desiro A."/>
            <person name="Gervers K.A."/>
            <person name="Hundley H."/>
            <person name="Kuo A."/>
            <person name="LaButti K."/>
            <person name="Lang B.F."/>
            <person name="Lipzen A."/>
            <person name="O'Donnell K."/>
            <person name="Pangilinan J."/>
            <person name="Reynolds N."/>
            <person name="Sandor L."/>
            <person name="Smith M.E."/>
            <person name="Tsang A."/>
            <person name="Grigoriev I.V."/>
            <person name="Stajich J.E."/>
            <person name="Spatafora J.W."/>
        </authorList>
    </citation>
    <scope>NUCLEOTIDE SEQUENCE</scope>
    <source>
        <strain evidence="1">RSA 2281</strain>
    </source>
</reference>
<name>A0AAD5K0M8_9FUNG</name>
<accession>A0AAD5K0M8</accession>
<dbReference type="EMBL" id="JAIXMP010000032">
    <property type="protein sequence ID" value="KAI9250468.1"/>
    <property type="molecule type" value="Genomic_DNA"/>
</dbReference>
<dbReference type="AlphaFoldDB" id="A0AAD5K0M8"/>
<proteinExistence type="predicted"/>
<keyword evidence="2" id="KW-1185">Reference proteome</keyword>
<dbReference type="Proteomes" id="UP001209540">
    <property type="component" value="Unassembled WGS sequence"/>
</dbReference>
<organism evidence="1 2">
    <name type="scientific">Phascolomyces articulosus</name>
    <dbReference type="NCBI Taxonomy" id="60185"/>
    <lineage>
        <taxon>Eukaryota</taxon>
        <taxon>Fungi</taxon>
        <taxon>Fungi incertae sedis</taxon>
        <taxon>Mucoromycota</taxon>
        <taxon>Mucoromycotina</taxon>
        <taxon>Mucoromycetes</taxon>
        <taxon>Mucorales</taxon>
        <taxon>Lichtheimiaceae</taxon>
        <taxon>Phascolomyces</taxon>
    </lineage>
</organism>
<evidence type="ECO:0000313" key="1">
    <source>
        <dbReference type="EMBL" id="KAI9250468.1"/>
    </source>
</evidence>
<evidence type="ECO:0000313" key="2">
    <source>
        <dbReference type="Proteomes" id="UP001209540"/>
    </source>
</evidence>